<dbReference type="InterPro" id="IPR035986">
    <property type="entry name" value="PKD_dom_sf"/>
</dbReference>
<dbReference type="CDD" id="cd00146">
    <property type="entry name" value="PKD"/>
    <property type="match status" value="1"/>
</dbReference>
<dbReference type="Proteomes" id="UP001226434">
    <property type="component" value="Unassembled WGS sequence"/>
</dbReference>
<dbReference type="InterPro" id="IPR026341">
    <property type="entry name" value="T9SS_type_B"/>
</dbReference>
<dbReference type="Pfam" id="PF18911">
    <property type="entry name" value="PKD_4"/>
    <property type="match status" value="1"/>
</dbReference>
<dbReference type="PROSITE" id="PS50093">
    <property type="entry name" value="PKD"/>
    <property type="match status" value="1"/>
</dbReference>
<dbReference type="RefSeq" id="WP_282335493.1">
    <property type="nucleotide sequence ID" value="NZ_JASBRG010000007.1"/>
</dbReference>
<dbReference type="Pfam" id="PF13585">
    <property type="entry name" value="CHU_C"/>
    <property type="match status" value="1"/>
</dbReference>
<dbReference type="Gene3D" id="2.60.40.2700">
    <property type="match status" value="4"/>
</dbReference>
<gene>
    <name evidence="2" type="ORF">QJ048_16440</name>
</gene>
<keyword evidence="3" id="KW-1185">Reference proteome</keyword>
<organism evidence="2 3">
    <name type="scientific">Pinibacter soli</name>
    <dbReference type="NCBI Taxonomy" id="3044211"/>
    <lineage>
        <taxon>Bacteria</taxon>
        <taxon>Pseudomonadati</taxon>
        <taxon>Bacteroidota</taxon>
        <taxon>Chitinophagia</taxon>
        <taxon>Chitinophagales</taxon>
        <taxon>Chitinophagaceae</taxon>
        <taxon>Pinibacter</taxon>
    </lineage>
</organism>
<dbReference type="EMBL" id="JASBRG010000007">
    <property type="protein sequence ID" value="MDI3321385.1"/>
    <property type="molecule type" value="Genomic_DNA"/>
</dbReference>
<reference evidence="2 3" key="1">
    <citation type="submission" date="2023-05" db="EMBL/GenBank/DDBJ databases">
        <title>Genome sequence of Pinibacter sp. MAH-24.</title>
        <authorList>
            <person name="Huq M.A."/>
        </authorList>
    </citation>
    <scope>NUCLEOTIDE SEQUENCE [LARGE SCALE GENOMIC DNA]</scope>
    <source>
        <strain evidence="2 3">MAH-24</strain>
    </source>
</reference>
<dbReference type="SMART" id="SM00089">
    <property type="entry name" value="PKD"/>
    <property type="match status" value="1"/>
</dbReference>
<dbReference type="InterPro" id="IPR000601">
    <property type="entry name" value="PKD_dom"/>
</dbReference>
<sequence>MKQIIITLTLFLFYNVIFAQSNLNNLSFETGNTTKWVFSAGDVTLGQCCSLVPVQPTKGISVIDKTTGLKDVNITALTAYPIDNYNKSRYSLRLGFDSVYATGDSTIPSHDPHGVYRASNSFTVDPAQPLLMVDYAGVLGASAPHDCKQQPYFSIKLKDNKGVELACSTVDMHVPSENCLNPLFYVDYINDTMPFPKGDGVVWNEKSFFLSYTGWKVLAFDLRQYTGQTITLEVTASACVANAHKGYVYFDADCYPFAPLSINVDGTDIAPDNTGIIQVNKPFCKQMSTHTLVAPDLFQSYEWYSTGNPGTPVSTNRKLEVVQGNYTLKMYPFGYLNASTCSNITTLQVNVSSRVQTITADFKSIVSGCIGSEVSFTNYTTAGTYNDKNTLTYLWDFGDGSTITAESPKHTYTNPKDAYTVRLIALSDAGCADTVLKSITIKDTTKASLSDSLYFCQEANFTPLPMPTAANTKWYSNKTFYLGTTPPTIYKLMAGVNEYQFTYTDPGKCESRQANYYVQIKPSPGAGTVKQDQILCGIGKPNLLEEYSASSGGSLLQWQSSIDKINFTAIPGATDKTYQPGELGATTYFRRAVTANNSCSSTSNIVTVTMQPQINAGTIGSSQVITAGSGTIAPLTETAPPSGGNGSYYYGWQSSTDNVNFTDIAGAYDISFTPMATPGVMYYRHVVSSGSCPAAYSNSVSIEVKGVSSTPLTAGSIAASQTICVGSVPNTLVSVSTAAGGTGSLTYQWQSSADNNIFTNITGALNTVYTPNALSTTTYYRRRVTDATTTMYSNTVTITVLPQVNAGAIGNSQVTAPGGAVSALTETTAASGGGNYRYQWQSSVDNISFTNIAGATSISFTPPATPSIIYYRRVVSSGSCPAAYSNSVSIEVKGMSSTPLTGGSIAASQTICAGSVPDALVSLNTAVGGTGSLKYQWQLSTDNINFINISGANTTDYSPLALSVTTYYRRKVADAATTVYSNIVTITVLPQINAGIIGNSQVIASGGTISALTETTAASGGGNYGYQWQSCTDNINFTDIAGAANVSFTPPVMPGIIYYRRAVSSGSCPVAYSNSVNIEVKDISATPLIGGFIAASQTVCAGSIPNALLSVIAAAGGTGSLSYQWQLSNDNINFINISGANNTDYSPLALNVTTYYRRKVADAATTLYSDTATITVLPQINAGAIGNSQVVVAGGTVTALTEETAASGDGNYGYQWQSSADNINFTDIAGATTNSFTPVATPGIMFYRLMVSTDLGCPAAQTNSVSIEVKDAVVAALTAGKIAASQTTCSNFTPNALQSVSVATGGSGSYYYQWQSSMDNINFINIAGAINTMYAPNKLSTTTYYRRGVTDATTTEYSDTITITVLPLAPIPVANDMEVCMGDNMNRLNAIGTNVQWYDSTGKLLGGAPEITTEKAAFYVYYGTSKSAAGCESDKVRVTAIVKAKPQLILVGKTEPTCFGYIKGSFEVKAADDNVGQYWELISGLRQSSGVFASLSEGIYTVRVTGENGCSSDLDVVLSSLESRCDIEMPTAFTPNFDGKNDVFKPVRCGKMAAYNLQIFNRWGARIFESNNPANGWNGYFNGRPANSATYVWVIKYKKENDSQPIILKGTVVLIQ</sequence>
<evidence type="ECO:0000313" key="3">
    <source>
        <dbReference type="Proteomes" id="UP001226434"/>
    </source>
</evidence>
<proteinExistence type="predicted"/>
<evidence type="ECO:0000313" key="2">
    <source>
        <dbReference type="EMBL" id="MDI3321385.1"/>
    </source>
</evidence>
<dbReference type="SUPFAM" id="SSF49299">
    <property type="entry name" value="PKD domain"/>
    <property type="match status" value="1"/>
</dbReference>
<dbReference type="NCBIfam" id="TIGR04131">
    <property type="entry name" value="Bac_Flav_CTERM"/>
    <property type="match status" value="1"/>
</dbReference>
<dbReference type="InterPro" id="IPR013783">
    <property type="entry name" value="Ig-like_fold"/>
</dbReference>
<comment type="caution">
    <text evidence="2">The sequence shown here is derived from an EMBL/GenBank/DDBJ whole genome shotgun (WGS) entry which is preliminary data.</text>
</comment>
<feature type="domain" description="PKD" evidence="1">
    <location>
        <begin position="357"/>
        <end position="415"/>
    </location>
</feature>
<name>A0ABT6RFQ9_9BACT</name>
<protein>
    <submittedName>
        <fullName evidence="2">Gliding motility-associated C-terminal domain-containing protein</fullName>
    </submittedName>
</protein>
<evidence type="ECO:0000259" key="1">
    <source>
        <dbReference type="PROSITE" id="PS50093"/>
    </source>
</evidence>
<dbReference type="Gene3D" id="2.60.40.10">
    <property type="entry name" value="Immunoglobulins"/>
    <property type="match status" value="1"/>
</dbReference>
<accession>A0ABT6RFQ9</accession>
<dbReference type="InterPro" id="IPR022409">
    <property type="entry name" value="PKD/Chitinase_dom"/>
</dbReference>